<evidence type="ECO:0000256" key="21">
    <source>
        <dbReference type="SAM" id="MobiDB-lite"/>
    </source>
</evidence>
<dbReference type="FunFam" id="2.10.110.10:FF:000014">
    <property type="entry name" value="PDZ and LIM domain protein 5"/>
    <property type="match status" value="1"/>
</dbReference>
<keyword evidence="12 22" id="KW-1133">Transmembrane helix</keyword>
<dbReference type="FunFam" id="2.30.42.10:FF:000019">
    <property type="entry name" value="LIM domain binding 3 isoform 1"/>
    <property type="match status" value="1"/>
</dbReference>
<dbReference type="Gene3D" id="2.10.110.10">
    <property type="entry name" value="Cysteine Rich Protein"/>
    <property type="match status" value="3"/>
</dbReference>
<evidence type="ECO:0000259" key="25">
    <source>
        <dbReference type="PROSITE" id="PS50262"/>
    </source>
</evidence>
<dbReference type="Pfam" id="PF15936">
    <property type="entry name" value="DUF4749"/>
    <property type="match status" value="1"/>
</dbReference>
<evidence type="ECO:0000256" key="13">
    <source>
        <dbReference type="ARBA" id="ARBA00022991"/>
    </source>
</evidence>
<feature type="transmembrane region" description="Helical" evidence="22">
    <location>
        <begin position="772"/>
        <end position="792"/>
    </location>
</feature>
<feature type="region of interest" description="Disordered" evidence="21">
    <location>
        <begin position="1"/>
        <end position="20"/>
    </location>
</feature>
<dbReference type="CDD" id="cd09362">
    <property type="entry name" value="LIM2_Enigma_like"/>
    <property type="match status" value="1"/>
</dbReference>
<dbReference type="GO" id="GO:0001725">
    <property type="term" value="C:stress fiber"/>
    <property type="evidence" value="ECO:0007669"/>
    <property type="project" value="TreeGrafter"/>
</dbReference>
<evidence type="ECO:0000256" key="20">
    <source>
        <dbReference type="RuleBase" id="RU000688"/>
    </source>
</evidence>
<feature type="repeat" description="WD" evidence="19">
    <location>
        <begin position="413"/>
        <end position="438"/>
    </location>
</feature>
<feature type="domain" description="PDZ" evidence="24">
    <location>
        <begin position="1041"/>
        <end position="1116"/>
    </location>
</feature>
<dbReference type="FunFam" id="2.130.10.10:FF:000294">
    <property type="entry name" value="WD repeat-containing protein 70"/>
    <property type="match status" value="1"/>
</dbReference>
<dbReference type="Pfam" id="PF00595">
    <property type="entry name" value="PDZ"/>
    <property type="match status" value="1"/>
</dbReference>
<dbReference type="GO" id="GO:0031941">
    <property type="term" value="C:filamentous actin"/>
    <property type="evidence" value="ECO:0007669"/>
    <property type="project" value="TreeGrafter"/>
</dbReference>
<dbReference type="InterPro" id="IPR031847">
    <property type="entry name" value="PDLI1-4/Zasp-like_mid"/>
</dbReference>
<reference evidence="26 27" key="1">
    <citation type="submission" date="2019-02" db="EMBL/GenBank/DDBJ databases">
        <title>Opniocepnalus argus genome.</title>
        <authorList>
            <person name="Zhou C."/>
            <person name="Xiao S."/>
        </authorList>
    </citation>
    <scope>NUCLEOTIDE SEQUENCE [LARGE SCALE GENOMIC DNA]</scope>
    <source>
        <strain evidence="26">OARG1902GOOAL</strain>
        <tissue evidence="26">Muscle</tissue>
    </source>
</reference>
<feature type="region of interest" description="Disordered" evidence="21">
    <location>
        <begin position="1380"/>
        <end position="1407"/>
    </location>
</feature>
<dbReference type="InterPro" id="IPR017452">
    <property type="entry name" value="GPCR_Rhodpsn_7TM"/>
</dbReference>
<dbReference type="GO" id="GO:0061061">
    <property type="term" value="P:muscle structure development"/>
    <property type="evidence" value="ECO:0007669"/>
    <property type="project" value="TreeGrafter"/>
</dbReference>
<evidence type="ECO:0000313" key="27">
    <source>
        <dbReference type="Proteomes" id="UP000503349"/>
    </source>
</evidence>
<dbReference type="GO" id="GO:0004930">
    <property type="term" value="F:G protein-coupled receptor activity"/>
    <property type="evidence" value="ECO:0007669"/>
    <property type="project" value="UniProtKB-KW"/>
</dbReference>
<evidence type="ECO:0000256" key="8">
    <source>
        <dbReference type="ARBA" id="ARBA00022723"/>
    </source>
</evidence>
<dbReference type="GO" id="GO:0030036">
    <property type="term" value="P:actin cytoskeleton organization"/>
    <property type="evidence" value="ECO:0007669"/>
    <property type="project" value="TreeGrafter"/>
</dbReference>
<keyword evidence="15 22" id="KW-0472">Membrane</keyword>
<keyword evidence="8 18" id="KW-0479">Metal-binding</keyword>
<feature type="domain" description="LIM zinc-binding" evidence="23">
    <location>
        <begin position="1487"/>
        <end position="1545"/>
    </location>
</feature>
<evidence type="ECO:0000256" key="15">
    <source>
        <dbReference type="ARBA" id="ARBA00023136"/>
    </source>
</evidence>
<dbReference type="GO" id="GO:0016020">
    <property type="term" value="C:membrane"/>
    <property type="evidence" value="ECO:0007669"/>
    <property type="project" value="UniProtKB-SubCell"/>
</dbReference>
<dbReference type="Gene3D" id="2.30.42.10">
    <property type="match status" value="1"/>
</dbReference>
<dbReference type="GO" id="GO:0007602">
    <property type="term" value="P:phototransduction"/>
    <property type="evidence" value="ECO:0007669"/>
    <property type="project" value="UniProtKB-KW"/>
</dbReference>
<protein>
    <recommendedName>
        <fullName evidence="17">WD repeat-containing protein 70</fullName>
    </recommendedName>
</protein>
<dbReference type="InterPro" id="IPR036034">
    <property type="entry name" value="PDZ_sf"/>
</dbReference>
<evidence type="ECO:0000256" key="4">
    <source>
        <dbReference type="ARBA" id="ARBA00022543"/>
    </source>
</evidence>
<dbReference type="InterPro" id="IPR001680">
    <property type="entry name" value="WD40_rpt"/>
</dbReference>
<evidence type="ECO:0000256" key="2">
    <source>
        <dbReference type="ARBA" id="ARBA00004496"/>
    </source>
</evidence>
<keyword evidence="10 18" id="KW-0862">Zinc</keyword>
<comment type="subcellular location">
    <subcellularLocation>
        <location evidence="2">Cytoplasm</location>
    </subcellularLocation>
    <subcellularLocation>
        <location evidence="1">Membrane</location>
    </subcellularLocation>
</comment>
<comment type="similarity">
    <text evidence="16">Belongs to the WD repeat GAD-1 family.</text>
</comment>
<feature type="compositionally biased region" description="Polar residues" evidence="21">
    <location>
        <begin position="1154"/>
        <end position="1171"/>
    </location>
</feature>
<evidence type="ECO:0000256" key="19">
    <source>
        <dbReference type="PROSITE-ProRule" id="PRU00221"/>
    </source>
</evidence>
<dbReference type="PROSITE" id="PS50082">
    <property type="entry name" value="WD_REPEATS_2"/>
    <property type="match status" value="4"/>
</dbReference>
<feature type="compositionally biased region" description="Basic and acidic residues" evidence="21">
    <location>
        <begin position="1"/>
        <end position="15"/>
    </location>
</feature>
<feature type="region of interest" description="Disordered" evidence="21">
    <location>
        <begin position="1114"/>
        <end position="1186"/>
    </location>
</feature>
<dbReference type="Gene3D" id="1.20.1070.10">
    <property type="entry name" value="Rhodopsin 7-helix transmembrane proteins"/>
    <property type="match status" value="2"/>
</dbReference>
<dbReference type="Gene3D" id="2.130.10.10">
    <property type="entry name" value="YVTN repeat-like/Quinoprotein amine dehydrogenase"/>
    <property type="match status" value="2"/>
</dbReference>
<accession>A0A6G1QHW1</accession>
<dbReference type="SMART" id="SM00132">
    <property type="entry name" value="LIM"/>
    <property type="match status" value="3"/>
</dbReference>
<dbReference type="InterPro" id="IPR036322">
    <property type="entry name" value="WD40_repeat_dom_sf"/>
</dbReference>
<feature type="region of interest" description="Disordered" evidence="21">
    <location>
        <begin position="932"/>
        <end position="976"/>
    </location>
</feature>
<keyword evidence="6" id="KW-0716">Sensory transduction</keyword>
<keyword evidence="13" id="KW-0157">Chromophore</keyword>
<feature type="domain" description="G-protein coupled receptors family 1 profile" evidence="25">
    <location>
        <begin position="586"/>
        <end position="706"/>
    </location>
</feature>
<organism evidence="26 27">
    <name type="scientific">Channa argus</name>
    <name type="common">Northern snakehead</name>
    <name type="synonym">Ophicephalus argus</name>
    <dbReference type="NCBI Taxonomy" id="215402"/>
    <lineage>
        <taxon>Eukaryota</taxon>
        <taxon>Metazoa</taxon>
        <taxon>Chordata</taxon>
        <taxon>Craniata</taxon>
        <taxon>Vertebrata</taxon>
        <taxon>Euteleostomi</taxon>
        <taxon>Actinopterygii</taxon>
        <taxon>Neopterygii</taxon>
        <taxon>Teleostei</taxon>
        <taxon>Neoteleostei</taxon>
        <taxon>Acanthomorphata</taxon>
        <taxon>Anabantaria</taxon>
        <taxon>Anabantiformes</taxon>
        <taxon>Channoidei</taxon>
        <taxon>Channidae</taxon>
        <taxon>Channa</taxon>
    </lineage>
</organism>
<dbReference type="FunFam" id="2.10.110.10:FF:000020">
    <property type="entry name" value="PDZ and LIM domain protein 5"/>
    <property type="match status" value="1"/>
</dbReference>
<dbReference type="PRINTS" id="PR00237">
    <property type="entry name" value="GPCRRHODOPSN"/>
</dbReference>
<proteinExistence type="inferred from homology"/>
<feature type="region of interest" description="Disordered" evidence="21">
    <location>
        <begin position="1203"/>
        <end position="1277"/>
    </location>
</feature>
<evidence type="ECO:0000256" key="9">
    <source>
        <dbReference type="ARBA" id="ARBA00022737"/>
    </source>
</evidence>
<dbReference type="GO" id="GO:0005912">
    <property type="term" value="C:adherens junction"/>
    <property type="evidence" value="ECO:0007669"/>
    <property type="project" value="TreeGrafter"/>
</dbReference>
<dbReference type="GO" id="GO:0003779">
    <property type="term" value="F:actin binding"/>
    <property type="evidence" value="ECO:0007669"/>
    <property type="project" value="TreeGrafter"/>
</dbReference>
<dbReference type="GO" id="GO:0009881">
    <property type="term" value="F:photoreceptor activity"/>
    <property type="evidence" value="ECO:0007669"/>
    <property type="project" value="UniProtKB-KW"/>
</dbReference>
<dbReference type="SMART" id="SM01381">
    <property type="entry name" value="7TM_GPCR_Srsx"/>
    <property type="match status" value="1"/>
</dbReference>
<reference evidence="27" key="2">
    <citation type="submission" date="2019-02" db="EMBL/GenBank/DDBJ databases">
        <title>Opniocepnalus argus Var Kimnra genome.</title>
        <authorList>
            <person name="Zhou C."/>
            <person name="Xiao S."/>
        </authorList>
    </citation>
    <scope>NUCLEOTIDE SEQUENCE [LARGE SCALE GENOMIC DNA]</scope>
</reference>
<feature type="compositionally biased region" description="Basic and acidic residues" evidence="21">
    <location>
        <begin position="47"/>
        <end position="73"/>
    </location>
</feature>
<dbReference type="SMART" id="SM00320">
    <property type="entry name" value="WD40"/>
    <property type="match status" value="6"/>
</dbReference>
<dbReference type="EMBL" id="CM015728">
    <property type="protein sequence ID" value="KAF3702034.1"/>
    <property type="molecule type" value="Genomic_DNA"/>
</dbReference>
<feature type="compositionally biased region" description="Acidic residues" evidence="21">
    <location>
        <begin position="147"/>
        <end position="158"/>
    </location>
</feature>
<dbReference type="PROSITE" id="PS50106">
    <property type="entry name" value="PDZ"/>
    <property type="match status" value="1"/>
</dbReference>
<evidence type="ECO:0000256" key="22">
    <source>
        <dbReference type="SAM" id="Phobius"/>
    </source>
</evidence>
<dbReference type="InterPro" id="IPR001478">
    <property type="entry name" value="PDZ"/>
</dbReference>
<feature type="transmembrane region" description="Helical" evidence="22">
    <location>
        <begin position="686"/>
        <end position="706"/>
    </location>
</feature>
<keyword evidence="20" id="KW-0807">Transducer</keyword>
<feature type="compositionally biased region" description="Polar residues" evidence="21">
    <location>
        <begin position="1114"/>
        <end position="1124"/>
    </location>
</feature>
<keyword evidence="20" id="KW-0675">Receptor</keyword>
<evidence type="ECO:0000256" key="1">
    <source>
        <dbReference type="ARBA" id="ARBA00004370"/>
    </source>
</evidence>
<dbReference type="PROSITE" id="PS00238">
    <property type="entry name" value="OPSIN"/>
    <property type="match status" value="1"/>
</dbReference>
<dbReference type="InterPro" id="IPR001781">
    <property type="entry name" value="Znf_LIM"/>
</dbReference>
<dbReference type="InterPro" id="IPR050604">
    <property type="entry name" value="PDZ-LIM_domain"/>
</dbReference>
<feature type="domain" description="LIM zinc-binding" evidence="23">
    <location>
        <begin position="1606"/>
        <end position="1665"/>
    </location>
</feature>
<evidence type="ECO:0000259" key="23">
    <source>
        <dbReference type="PROSITE" id="PS50023"/>
    </source>
</evidence>
<dbReference type="SUPFAM" id="SSF50156">
    <property type="entry name" value="PDZ domain-like"/>
    <property type="match status" value="1"/>
</dbReference>
<evidence type="ECO:0000256" key="17">
    <source>
        <dbReference type="ARBA" id="ARBA00040943"/>
    </source>
</evidence>
<gene>
    <name evidence="26" type="ORF">EXN66_Car017722</name>
</gene>
<feature type="region of interest" description="Disordered" evidence="21">
    <location>
        <begin position="47"/>
        <end position="158"/>
    </location>
</feature>
<feature type="transmembrane region" description="Helical" evidence="22">
    <location>
        <begin position="607"/>
        <end position="632"/>
    </location>
</feature>
<feature type="transmembrane region" description="Helical" evidence="22">
    <location>
        <begin position="570"/>
        <end position="595"/>
    </location>
</feature>
<dbReference type="GO" id="GO:0007507">
    <property type="term" value="P:heart development"/>
    <property type="evidence" value="ECO:0007669"/>
    <property type="project" value="TreeGrafter"/>
</dbReference>
<keyword evidence="4" id="KW-0600">Photoreceptor protein</keyword>
<dbReference type="CDD" id="cd06753">
    <property type="entry name" value="PDZ_PDLIM-like"/>
    <property type="match status" value="1"/>
</dbReference>
<dbReference type="Pfam" id="PF00400">
    <property type="entry name" value="WD40"/>
    <property type="match status" value="3"/>
</dbReference>
<evidence type="ECO:0000256" key="7">
    <source>
        <dbReference type="ARBA" id="ARBA00022692"/>
    </source>
</evidence>
<dbReference type="InterPro" id="IPR000276">
    <property type="entry name" value="GPCR_Rhodpsn"/>
</dbReference>
<feature type="compositionally biased region" description="Basic and acidic residues" evidence="21">
    <location>
        <begin position="936"/>
        <end position="955"/>
    </location>
</feature>
<keyword evidence="7 20" id="KW-0812">Transmembrane</keyword>
<dbReference type="SUPFAM" id="SSF81321">
    <property type="entry name" value="Family A G protein-coupled receptor-like"/>
    <property type="match status" value="1"/>
</dbReference>
<keyword evidence="9" id="KW-0677">Repeat</keyword>
<sequence length="1665" mass="184786">MDPNKLDKATEKMSGDGDISSVMGFSGFGKKARTFDLDAIFEQTRRTAIERSHHVLEERQKETKMEEEGESSKSVKSSVHTQRNKAATATFRKPESDSSSHSDSDSELIGPQAPPQHTPQQEQEDDDNELVGPPLPPGYTSRTAHSDDDDEEEAEDDSDDALFTTDNMVGKAQELQITLEVRSSFPVNHYSMTNPVKKIPDTHEITLQHGTKTVSALGLDPSGARLVTGGYDYDVRFWDFAGMDQSLQAFRSLQPCECHQIKSLQYSVTGDVILVVSGNAQAKVLDRDGFNVMECVKGDQYIVDMANTKGHTAMLNGGCWHPKIKEEFMTCSNDGTVRTWDLSSEKKHKSVFKPRSLQGKKVTPTCCTYSRDGKLIAAGCQDGTIQIWDRNLSVHTKFRCQQAHTPGTDTSCLSFSYDGVTLASRGGDDTLKTWDIRNFRKPVNVAMGLTNYFAMTDCCFSPDDKLLVTGTSVKKDEGNGKLVFFDRASFQRVYEIEVTNAMAIGLSAKQANKQNPKQCHEKQSGLKTGTGCQWPWQRFYLCQFYHSQNVYEIDMDRQFYRPDVQDHAHFIIAFFVLVIGTVGVTGNALVMYAFYCNKKLRTRPNFFIINLAVSDFLMAITQSPIFFVNCLYKGWIFGETACKIYAFCGALFGITSMINLLAISIDRYIVITKPLQATQWTSKRRTGLIIALVWLYSLAWSLAPLIGDVKKFGSQMRKSTLIQQQSIKNEWKLAKIAFVVIIVFVLSWSPYACVTLIAWAGYENVLNPYSKAVPAVIAKASAIYNPFIYSMIHSKYRDTLAEKVPCLHFLAKVPRRDCITVSHSESSFTESVLSRQSSISKTKFHRVCSMSTIDTVWSDVELDPIDQNHCLKSTFPLGALRNKGFKSVTKQTQENGSQRLEQISIVEQGSLYTYDHNLSPEYGNTVWSMAWRSRKKESPKNRNKGKKQEDEKQNEGEEEQEWETEQVQKENKRRSTLLSRQTLRTGLHMGLGYMRKFQFRSTHFETENRRTKVALHLSEPQTRLHEPRKIMSSSYNVTLPGPAPWGFRLQGGKDFCQPLTISRLTDGGKAAKAKMTVGDLILSINGIPTVSMNHLEAQNKIKACTDNLSLTLQRTSQESRQSRPPSAPIGDKTLTAASFDEPREIIKPVPITQPAPSTTHTNPSSQSSPAYNKTARPFGGGSTTVTASSSLAASKVASIPSESSAFTPAAPSQPPQPPFPLKSSLATPDPAPVNSIPKPSPVRATFTSPSASSTSSKSSSPAKVTAPSSHANVPQPSVYNTPFNLYSNANACEVAMGQRRGLLESQGLSEHFNGKPSVEPDNHASPMSDASKKRLIEDTEDWHPRTGTSQSRSFQILAQLTATENAKTYSKSAAATRNGNVVPASTFKSPAAQNKPSHQPGGPSGRATYIAQTSLPARVVPYCLSHKRLEFCFCQDCFPKGAATPSFGKVMSPAPKGPDRPTPQPHPEDLNALVQRAEHIPAGTRTPMCSKCNSVIRGPFLVAMGMSWHPEEFNCAHCHSSLADRGFVEEKGNVYCERCYEQFFAPACARCHQKILGEIINALKQTWHVSCFVCTACHQPIRGNMFHMEDGQPYCEKDYYSLFGTNCHGCDFPIEAGDKFLEALGFTWHDTCFVCAVCSNNLEGQPFFSKKDKPLCKKHAHTVNI</sequence>
<evidence type="ECO:0000256" key="12">
    <source>
        <dbReference type="ARBA" id="ARBA00022989"/>
    </source>
</evidence>
<dbReference type="SUPFAM" id="SSF57716">
    <property type="entry name" value="Glucocorticoid receptor-like (DNA-binding domain)"/>
    <property type="match status" value="3"/>
</dbReference>
<keyword evidence="11" id="KW-0681">Retinal protein</keyword>
<feature type="transmembrane region" description="Helical" evidence="22">
    <location>
        <begin position="736"/>
        <end position="760"/>
    </location>
</feature>
<dbReference type="FunFam" id="2.130.10.10:FF:001038">
    <property type="entry name" value="WD repeat domain 70"/>
    <property type="match status" value="1"/>
</dbReference>
<dbReference type="PANTHER" id="PTHR24214:SF32">
    <property type="entry name" value="PDZ AND LIM DOMAIN PROTEIN 5"/>
    <property type="match status" value="1"/>
</dbReference>
<dbReference type="GO" id="GO:0030018">
    <property type="term" value="C:Z disc"/>
    <property type="evidence" value="ECO:0007669"/>
    <property type="project" value="TreeGrafter"/>
</dbReference>
<evidence type="ECO:0000256" key="5">
    <source>
        <dbReference type="ARBA" id="ARBA00022574"/>
    </source>
</evidence>
<evidence type="ECO:0000313" key="26">
    <source>
        <dbReference type="EMBL" id="KAF3702034.1"/>
    </source>
</evidence>
<evidence type="ECO:0000256" key="6">
    <source>
        <dbReference type="ARBA" id="ARBA00022606"/>
    </source>
</evidence>
<dbReference type="SUPFAM" id="SSF50978">
    <property type="entry name" value="WD40 repeat-like"/>
    <property type="match status" value="1"/>
</dbReference>
<feature type="compositionally biased region" description="Low complexity" evidence="21">
    <location>
        <begin position="1247"/>
        <end position="1269"/>
    </location>
</feature>
<dbReference type="InterPro" id="IPR015943">
    <property type="entry name" value="WD40/YVTN_repeat-like_dom_sf"/>
</dbReference>
<keyword evidence="14 18" id="KW-0440">LIM domain</keyword>
<dbReference type="PANTHER" id="PTHR24214">
    <property type="entry name" value="PDZ AND LIM DOMAIN PROTEIN ZASP"/>
    <property type="match status" value="1"/>
</dbReference>
<feature type="compositionally biased region" description="Pro residues" evidence="21">
    <location>
        <begin position="1211"/>
        <end position="1220"/>
    </location>
</feature>
<dbReference type="SMART" id="SM00228">
    <property type="entry name" value="PDZ"/>
    <property type="match status" value="1"/>
</dbReference>
<feature type="repeat" description="WD" evidence="19">
    <location>
        <begin position="308"/>
        <end position="350"/>
    </location>
</feature>
<keyword evidence="3" id="KW-0963">Cytoplasm</keyword>
<feature type="domain" description="LIM zinc-binding" evidence="23">
    <location>
        <begin position="1546"/>
        <end position="1605"/>
    </location>
</feature>
<dbReference type="InterPro" id="IPR027430">
    <property type="entry name" value="Retinal_BS"/>
</dbReference>
<dbReference type="PROSITE" id="PS50294">
    <property type="entry name" value="WD_REPEATS_REGION"/>
    <property type="match status" value="3"/>
</dbReference>
<feature type="region of interest" description="Disordered" evidence="21">
    <location>
        <begin position="1309"/>
        <end position="1331"/>
    </location>
</feature>
<evidence type="ECO:0000259" key="24">
    <source>
        <dbReference type="PROSITE" id="PS50106"/>
    </source>
</evidence>
<feature type="transmembrane region" description="Helical" evidence="22">
    <location>
        <begin position="644"/>
        <end position="665"/>
    </location>
</feature>
<dbReference type="GO" id="GO:0046872">
    <property type="term" value="F:metal ion binding"/>
    <property type="evidence" value="ECO:0007669"/>
    <property type="project" value="UniProtKB-KW"/>
</dbReference>
<comment type="similarity">
    <text evidence="20">Belongs to the G-protein coupled receptor 1 family.</text>
</comment>
<feature type="domain" description="G-protein coupled receptors family 1 profile" evidence="25">
    <location>
        <begin position="716"/>
        <end position="789"/>
    </location>
</feature>
<feature type="compositionally biased region" description="Basic and acidic residues" evidence="21">
    <location>
        <begin position="92"/>
        <end position="104"/>
    </location>
</feature>
<evidence type="ECO:0000256" key="3">
    <source>
        <dbReference type="ARBA" id="ARBA00022490"/>
    </source>
</evidence>
<dbReference type="Pfam" id="PF00001">
    <property type="entry name" value="7tm_1"/>
    <property type="match status" value="1"/>
</dbReference>
<evidence type="ECO:0000256" key="14">
    <source>
        <dbReference type="ARBA" id="ARBA00023038"/>
    </source>
</evidence>
<dbReference type="FunFam" id="2.10.110.10:FF:000010">
    <property type="entry name" value="PDZ and LIM domain protein 5"/>
    <property type="match status" value="1"/>
</dbReference>
<dbReference type="Proteomes" id="UP000503349">
    <property type="component" value="Chromosome 17"/>
</dbReference>
<dbReference type="PROSITE" id="PS00237">
    <property type="entry name" value="G_PROTEIN_RECEP_F1_1"/>
    <property type="match status" value="1"/>
</dbReference>
<feature type="compositionally biased region" description="Polar residues" evidence="21">
    <location>
        <begin position="1386"/>
        <end position="1397"/>
    </location>
</feature>
<dbReference type="CDD" id="cd09361">
    <property type="entry name" value="LIM1_Enigma_like"/>
    <property type="match status" value="1"/>
</dbReference>
<keyword evidence="20" id="KW-0297">G-protein coupled receptor</keyword>
<dbReference type="PROSITE" id="PS50262">
    <property type="entry name" value="G_PROTEIN_RECEP_F1_2"/>
    <property type="match status" value="2"/>
</dbReference>
<evidence type="ECO:0000256" key="11">
    <source>
        <dbReference type="ARBA" id="ARBA00022925"/>
    </source>
</evidence>
<feature type="repeat" description="WD" evidence="19">
    <location>
        <begin position="357"/>
        <end position="389"/>
    </location>
</feature>
<evidence type="ECO:0000256" key="18">
    <source>
        <dbReference type="PROSITE-ProRule" id="PRU00125"/>
    </source>
</evidence>
<dbReference type="PROSITE" id="PS50023">
    <property type="entry name" value="LIM_DOMAIN_2"/>
    <property type="match status" value="3"/>
</dbReference>
<feature type="repeat" description="WD" evidence="19">
    <location>
        <begin position="207"/>
        <end position="239"/>
    </location>
</feature>
<keyword evidence="5 19" id="KW-0853">WD repeat</keyword>
<name>A0A6G1QHW1_CHAAH</name>
<dbReference type="PROSITE" id="PS00478">
    <property type="entry name" value="LIM_DOMAIN_1"/>
    <property type="match status" value="1"/>
</dbReference>
<evidence type="ECO:0000256" key="16">
    <source>
        <dbReference type="ARBA" id="ARBA00038343"/>
    </source>
</evidence>
<evidence type="ECO:0000256" key="10">
    <source>
        <dbReference type="ARBA" id="ARBA00022833"/>
    </source>
</evidence>
<keyword evidence="27" id="KW-1185">Reference proteome</keyword>
<dbReference type="GO" id="GO:0051371">
    <property type="term" value="F:muscle alpha-actinin binding"/>
    <property type="evidence" value="ECO:0007669"/>
    <property type="project" value="TreeGrafter"/>
</dbReference>
<dbReference type="Pfam" id="PF00412">
    <property type="entry name" value="LIM"/>
    <property type="match status" value="3"/>
</dbReference>